<accession>A0A1H8IW36</accession>
<feature type="transmembrane region" description="Helical" evidence="2">
    <location>
        <begin position="38"/>
        <end position="60"/>
    </location>
</feature>
<dbReference type="STRING" id="1166340.SAMN05192583_3381"/>
<dbReference type="RefSeq" id="WP_093666897.1">
    <property type="nucleotide sequence ID" value="NZ_FOCF01000011.1"/>
</dbReference>
<dbReference type="EMBL" id="FOCF01000011">
    <property type="protein sequence ID" value="SEN71908.1"/>
    <property type="molecule type" value="Genomic_DNA"/>
</dbReference>
<keyword evidence="2" id="KW-1133">Transmembrane helix</keyword>
<keyword evidence="2" id="KW-0812">Transmembrane</keyword>
<feature type="transmembrane region" description="Helical" evidence="2">
    <location>
        <begin position="66"/>
        <end position="84"/>
    </location>
</feature>
<dbReference type="OrthoDB" id="7862423at2"/>
<sequence length="98" mass="10743">MRKREDGPDANRRDEANGSDDGAWFAPKAFGYGAGLPIAWQGWVLIGVYSAVMIVLVNTLAKSHPVLFYSLTAVLTAGLIVLSARHTRGGWRWRWGGD</sequence>
<name>A0A1H8IW36_9SPHN</name>
<evidence type="ECO:0000256" key="2">
    <source>
        <dbReference type="SAM" id="Phobius"/>
    </source>
</evidence>
<dbReference type="AlphaFoldDB" id="A0A1H8IW36"/>
<protein>
    <submittedName>
        <fullName evidence="3">Uncharacterized protein</fullName>
    </submittedName>
</protein>
<reference evidence="4" key="1">
    <citation type="submission" date="2016-10" db="EMBL/GenBank/DDBJ databases">
        <authorList>
            <person name="Varghese N."/>
            <person name="Submissions S."/>
        </authorList>
    </citation>
    <scope>NUCLEOTIDE SEQUENCE [LARGE SCALE GENOMIC DNA]</scope>
    <source>
        <strain evidence="4">S6-262</strain>
    </source>
</reference>
<keyword evidence="2" id="KW-0472">Membrane</keyword>
<evidence type="ECO:0000313" key="4">
    <source>
        <dbReference type="Proteomes" id="UP000199206"/>
    </source>
</evidence>
<keyword evidence="4" id="KW-1185">Reference proteome</keyword>
<proteinExistence type="predicted"/>
<dbReference type="Proteomes" id="UP000199206">
    <property type="component" value="Unassembled WGS sequence"/>
</dbReference>
<evidence type="ECO:0000256" key="1">
    <source>
        <dbReference type="SAM" id="MobiDB-lite"/>
    </source>
</evidence>
<gene>
    <name evidence="3" type="ORF">SAMN05192583_3381</name>
</gene>
<feature type="compositionally biased region" description="Basic and acidic residues" evidence="1">
    <location>
        <begin position="1"/>
        <end position="16"/>
    </location>
</feature>
<evidence type="ECO:0000313" key="3">
    <source>
        <dbReference type="EMBL" id="SEN71908.1"/>
    </source>
</evidence>
<organism evidence="3 4">
    <name type="scientific">Sphingomonas gellani</name>
    <dbReference type="NCBI Taxonomy" id="1166340"/>
    <lineage>
        <taxon>Bacteria</taxon>
        <taxon>Pseudomonadati</taxon>
        <taxon>Pseudomonadota</taxon>
        <taxon>Alphaproteobacteria</taxon>
        <taxon>Sphingomonadales</taxon>
        <taxon>Sphingomonadaceae</taxon>
        <taxon>Sphingomonas</taxon>
    </lineage>
</organism>
<feature type="region of interest" description="Disordered" evidence="1">
    <location>
        <begin position="1"/>
        <end position="23"/>
    </location>
</feature>